<dbReference type="Pfam" id="PF00072">
    <property type="entry name" value="Response_reg"/>
    <property type="match status" value="1"/>
</dbReference>
<evidence type="ECO:0000313" key="12">
    <source>
        <dbReference type="EMBL" id="MEW7315011.1"/>
    </source>
</evidence>
<dbReference type="Gene3D" id="3.40.190.10">
    <property type="entry name" value="Periplasmic binding protein-like II"/>
    <property type="match status" value="2"/>
</dbReference>
<dbReference type="PANTHER" id="PTHR43719:SF28">
    <property type="entry name" value="PEROXIDE STRESS-ACTIVATED HISTIDINE KINASE MAK1-RELATED"/>
    <property type="match status" value="1"/>
</dbReference>
<evidence type="ECO:0000256" key="3">
    <source>
        <dbReference type="ARBA" id="ARBA00022553"/>
    </source>
</evidence>
<dbReference type="PANTHER" id="PTHR43719">
    <property type="entry name" value="TWO-COMPONENT HISTIDINE KINASE"/>
    <property type="match status" value="1"/>
</dbReference>
<dbReference type="InterPro" id="IPR050956">
    <property type="entry name" value="2C_system_His_kinase"/>
</dbReference>
<proteinExistence type="predicted"/>
<keyword evidence="12" id="KW-0547">Nucleotide-binding</keyword>
<dbReference type="Gene3D" id="3.40.50.2300">
    <property type="match status" value="1"/>
</dbReference>
<dbReference type="PRINTS" id="PR00344">
    <property type="entry name" value="BCTRLSENSOR"/>
</dbReference>
<feature type="modified residue" description="4-aspartylphosphate" evidence="6">
    <location>
        <position position="761"/>
    </location>
</feature>
<evidence type="ECO:0000256" key="4">
    <source>
        <dbReference type="ARBA" id="ARBA00023012"/>
    </source>
</evidence>
<dbReference type="InterPro" id="IPR003661">
    <property type="entry name" value="HisK_dim/P_dom"/>
</dbReference>
<dbReference type="Gene3D" id="3.30.565.10">
    <property type="entry name" value="Histidine kinase-like ATPase, C-terminal domain"/>
    <property type="match status" value="1"/>
</dbReference>
<dbReference type="Proteomes" id="UP001555342">
    <property type="component" value="Unassembled WGS sequence"/>
</dbReference>
<dbReference type="SMART" id="SM00387">
    <property type="entry name" value="HATPase_c"/>
    <property type="match status" value="1"/>
</dbReference>
<dbReference type="InterPro" id="IPR003594">
    <property type="entry name" value="HATPase_dom"/>
</dbReference>
<dbReference type="InterPro" id="IPR000014">
    <property type="entry name" value="PAS"/>
</dbReference>
<dbReference type="CDD" id="cd16922">
    <property type="entry name" value="HATPase_EvgS-ArcB-TorS-like"/>
    <property type="match status" value="1"/>
</dbReference>
<dbReference type="InterPro" id="IPR008207">
    <property type="entry name" value="Sig_transdc_His_kin_Hpt_dom"/>
</dbReference>
<dbReference type="SUPFAM" id="SSF53850">
    <property type="entry name" value="Periplasmic binding protein-like II"/>
    <property type="match status" value="1"/>
</dbReference>
<comment type="catalytic activity">
    <reaction evidence="1">
        <text>ATP + protein L-histidine = ADP + protein N-phospho-L-histidine.</text>
        <dbReference type="EC" id="2.7.13.3"/>
    </reaction>
</comment>
<comment type="caution">
    <text evidence="12">The sequence shown here is derived from an EMBL/GenBank/DDBJ whole genome shotgun (WGS) entry which is preliminary data.</text>
</comment>
<dbReference type="Pfam" id="PF00497">
    <property type="entry name" value="SBP_bac_3"/>
    <property type="match status" value="1"/>
</dbReference>
<dbReference type="EC" id="2.7.13.3" evidence="2"/>
<feature type="domain" description="Histidine kinase" evidence="8">
    <location>
        <begin position="458"/>
        <end position="682"/>
    </location>
</feature>
<dbReference type="Pfam" id="PF02518">
    <property type="entry name" value="HATPase_c"/>
    <property type="match status" value="1"/>
</dbReference>
<keyword evidence="3 6" id="KW-0597">Phosphoprotein</keyword>
<dbReference type="RefSeq" id="WP_367597019.1">
    <property type="nucleotide sequence ID" value="NZ_JBFMVT010000002.1"/>
</dbReference>
<keyword evidence="12" id="KW-0067">ATP-binding</keyword>
<dbReference type="PROSITE" id="PS50112">
    <property type="entry name" value="PAS"/>
    <property type="match status" value="1"/>
</dbReference>
<dbReference type="PROSITE" id="PS50109">
    <property type="entry name" value="HIS_KIN"/>
    <property type="match status" value="1"/>
</dbReference>
<dbReference type="CDD" id="cd00082">
    <property type="entry name" value="HisKA"/>
    <property type="match status" value="1"/>
</dbReference>
<organism evidence="12 13">
    <name type="scientific">Buttiauxella gaviniae</name>
    <dbReference type="NCBI Taxonomy" id="82990"/>
    <lineage>
        <taxon>Bacteria</taxon>
        <taxon>Pseudomonadati</taxon>
        <taxon>Pseudomonadota</taxon>
        <taxon>Gammaproteobacteria</taxon>
        <taxon>Enterobacterales</taxon>
        <taxon>Enterobacteriaceae</taxon>
        <taxon>Buttiauxella</taxon>
    </lineage>
</organism>
<dbReference type="SUPFAM" id="SSF47384">
    <property type="entry name" value="Homodimeric domain of signal transducing histidine kinase"/>
    <property type="match status" value="1"/>
</dbReference>
<keyword evidence="4" id="KW-0902">Two-component regulatory system</keyword>
<keyword evidence="7" id="KW-0472">Membrane</keyword>
<dbReference type="EMBL" id="JBFMVT010000002">
    <property type="protein sequence ID" value="MEW7315011.1"/>
    <property type="molecule type" value="Genomic_DNA"/>
</dbReference>
<evidence type="ECO:0000256" key="1">
    <source>
        <dbReference type="ARBA" id="ARBA00000085"/>
    </source>
</evidence>
<evidence type="ECO:0000313" key="13">
    <source>
        <dbReference type="Proteomes" id="UP001555342"/>
    </source>
</evidence>
<keyword evidence="7" id="KW-1133">Transmembrane helix</keyword>
<keyword evidence="13" id="KW-1185">Reference proteome</keyword>
<dbReference type="SUPFAM" id="SSF47226">
    <property type="entry name" value="Histidine-containing phosphotransfer domain, HPT domain"/>
    <property type="match status" value="1"/>
</dbReference>
<dbReference type="SMART" id="SM00448">
    <property type="entry name" value="REC"/>
    <property type="match status" value="1"/>
</dbReference>
<dbReference type="SUPFAM" id="SSF52172">
    <property type="entry name" value="CheY-like"/>
    <property type="match status" value="1"/>
</dbReference>
<dbReference type="CDD" id="cd17546">
    <property type="entry name" value="REC_hyHK_CKI1_RcsC-like"/>
    <property type="match status" value="1"/>
</dbReference>
<dbReference type="InterPro" id="IPR004358">
    <property type="entry name" value="Sig_transdc_His_kin-like_C"/>
</dbReference>
<dbReference type="SUPFAM" id="SSF55785">
    <property type="entry name" value="PYP-like sensor domain (PAS domain)"/>
    <property type="match status" value="1"/>
</dbReference>
<dbReference type="Pfam" id="PF00512">
    <property type="entry name" value="HisKA"/>
    <property type="match status" value="1"/>
</dbReference>
<evidence type="ECO:0000259" key="9">
    <source>
        <dbReference type="PROSITE" id="PS50110"/>
    </source>
</evidence>
<dbReference type="Gene3D" id="3.30.450.20">
    <property type="entry name" value="PAS domain"/>
    <property type="match status" value="1"/>
</dbReference>
<dbReference type="SUPFAM" id="SSF55874">
    <property type="entry name" value="ATPase domain of HSP90 chaperone/DNA topoisomerase II/histidine kinase"/>
    <property type="match status" value="1"/>
</dbReference>
<dbReference type="PROSITE" id="PS50110">
    <property type="entry name" value="RESPONSE_REGULATORY"/>
    <property type="match status" value="1"/>
</dbReference>
<evidence type="ECO:0000256" key="5">
    <source>
        <dbReference type="PROSITE-ProRule" id="PRU00110"/>
    </source>
</evidence>
<protein>
    <recommendedName>
        <fullName evidence="2">histidine kinase</fullName>
        <ecNumber evidence="2">2.7.13.3</ecNumber>
    </recommendedName>
</protein>
<evidence type="ECO:0000256" key="6">
    <source>
        <dbReference type="PROSITE-ProRule" id="PRU00169"/>
    </source>
</evidence>
<dbReference type="InterPro" id="IPR035965">
    <property type="entry name" value="PAS-like_dom_sf"/>
</dbReference>
<keyword evidence="7" id="KW-0812">Transmembrane</keyword>
<feature type="domain" description="Response regulatory" evidence="9">
    <location>
        <begin position="711"/>
        <end position="831"/>
    </location>
</feature>
<evidence type="ECO:0000259" key="11">
    <source>
        <dbReference type="PROSITE" id="PS50894"/>
    </source>
</evidence>
<dbReference type="InterPro" id="IPR001638">
    <property type="entry name" value="Solute-binding_3/MltF_N"/>
</dbReference>
<dbReference type="Gene3D" id="1.10.287.130">
    <property type="match status" value="1"/>
</dbReference>
<dbReference type="Gene3D" id="1.20.120.160">
    <property type="entry name" value="HPT domain"/>
    <property type="match status" value="1"/>
</dbReference>
<dbReference type="SMART" id="SM00388">
    <property type="entry name" value="HisKA"/>
    <property type="match status" value="1"/>
</dbReference>
<evidence type="ECO:0000259" key="10">
    <source>
        <dbReference type="PROSITE" id="PS50112"/>
    </source>
</evidence>
<evidence type="ECO:0000256" key="7">
    <source>
        <dbReference type="SAM" id="Phobius"/>
    </source>
</evidence>
<dbReference type="InterPro" id="IPR036097">
    <property type="entry name" value="HisK_dim/P_sf"/>
</dbReference>
<evidence type="ECO:0000256" key="2">
    <source>
        <dbReference type="ARBA" id="ARBA00012438"/>
    </source>
</evidence>
<dbReference type="InterPro" id="IPR036890">
    <property type="entry name" value="HATPase_C_sf"/>
</dbReference>
<accession>A0ABV3P067</accession>
<feature type="modified residue" description="Phosphohistidine" evidence="5">
    <location>
        <position position="895"/>
    </location>
</feature>
<feature type="domain" description="PAS" evidence="10">
    <location>
        <begin position="310"/>
        <end position="366"/>
    </location>
</feature>
<dbReference type="GO" id="GO:0005524">
    <property type="term" value="F:ATP binding"/>
    <property type="evidence" value="ECO:0007669"/>
    <property type="project" value="UniProtKB-KW"/>
</dbReference>
<dbReference type="InterPro" id="IPR001789">
    <property type="entry name" value="Sig_transdc_resp-reg_receiver"/>
</dbReference>
<sequence>MVNTGLCAQSPSTDCARHQEHSVSCAPDTVKTEQVFTGDELAWIQQHPVIKVAVYLQEPPLAYKKPNGQFSGIMPGLLNGVSLLTGLRFEYLYVNGVTQAESYVKNGQADMIGSIYQTSGINIPVTTPWTNDSLIIVKPKGSGKTVDILDKKIGLQALNPAVNYLITNYPRTKFIVVESNGILNDMLKRGEIDAYINSQLNSMFHDDNSSSKGNGIHDFNVSVFTENNPVSFGVTSPELLSIMNKSLESLPHINNDRNTSIQPKQSKSNNTILIYADKYSPILFILLALTIVSGLIIFARLIKSKHEKESLEFLDTIIKSMPNAVFIRDAKGVLIGCNDNYLQEARATREQALGKKITAPEVYRLLGDVVYEIEKDYMQVINSGEALFNERQVMVSDEAFPRTVLHWLLPFRNARGQVRGIFGGWININERQQLLQQLVSAKDQAEKANKAKTNFLSTMSHEIRTPLNAITGMLEIAINKGSLSNNNNDNVIKVAYDAALNLVDLVGDILDVAKIEHGSMMLNPEPTKNIDTIVESVVTMFRSVADKKGIELIFNGMSNLPDVMLDALRFRQIISNVIGNAIKFTDEGHVYISLDGQKTKSDTLLLNILVRDTGVGIPAEDMDKLFEPFAQANNNQSINVREGSGLGLNISRTLCNMMNGELALDSEYGLGTTVHISMRLPLVNQTISKFTSHSRNAHSEEKQKLKWEKGKILIVDDYLPNRLLLSEQLQPTGSTLFTANNGEEGFNIWLKDGPFDVVITDVNMPIMDGYKLTEKIRHNENKYQHMPAYILGFTASAISEEHQKSIDAGMNGLLFKPSTINMVYEELMTAQEYIHNEYESRVEGLLHMLSKFTGGKSDKNHQMLNMIKQTLANDAYELDKYLNNGDSSELCGTIHRIKGGASTISMNSVLICCEELNRLSASGIGNDYVLKQSVQHLIFALRQTQLISEHVSQTL</sequence>
<gene>
    <name evidence="12" type="ORF">AB1E22_20270</name>
</gene>
<dbReference type="InterPro" id="IPR005467">
    <property type="entry name" value="His_kinase_dom"/>
</dbReference>
<evidence type="ECO:0000259" key="8">
    <source>
        <dbReference type="PROSITE" id="PS50109"/>
    </source>
</evidence>
<feature type="transmembrane region" description="Helical" evidence="7">
    <location>
        <begin position="282"/>
        <end position="302"/>
    </location>
</feature>
<dbReference type="InterPro" id="IPR011006">
    <property type="entry name" value="CheY-like_superfamily"/>
</dbReference>
<feature type="domain" description="HPt" evidence="11">
    <location>
        <begin position="856"/>
        <end position="955"/>
    </location>
</feature>
<dbReference type="InterPro" id="IPR013656">
    <property type="entry name" value="PAS_4"/>
</dbReference>
<reference evidence="12 13" key="1">
    <citation type="submission" date="2024-07" db="EMBL/GenBank/DDBJ databases">
        <authorList>
            <person name="Wang L."/>
        </authorList>
    </citation>
    <scope>NUCLEOTIDE SEQUENCE [LARGE SCALE GENOMIC DNA]</scope>
    <source>
        <strain evidence="12 13">WL359</strain>
    </source>
</reference>
<dbReference type="PROSITE" id="PS50894">
    <property type="entry name" value="HPT"/>
    <property type="match status" value="1"/>
</dbReference>
<name>A0ABV3P067_9ENTR</name>
<dbReference type="InterPro" id="IPR036641">
    <property type="entry name" value="HPT_dom_sf"/>
</dbReference>
<dbReference type="Pfam" id="PF08448">
    <property type="entry name" value="PAS_4"/>
    <property type="match status" value="1"/>
</dbReference>
<dbReference type="SMART" id="SM00062">
    <property type="entry name" value="PBPb"/>
    <property type="match status" value="1"/>
</dbReference>